<dbReference type="RefSeq" id="WP_147425742.1">
    <property type="nucleotide sequence ID" value="NZ_RBKU01000001.1"/>
</dbReference>
<feature type="signal peptide" evidence="2">
    <location>
        <begin position="1"/>
        <end position="19"/>
    </location>
</feature>
<evidence type="ECO:0000256" key="1">
    <source>
        <dbReference type="SAM" id="MobiDB-lite"/>
    </source>
</evidence>
<dbReference type="InterPro" id="IPR005901">
    <property type="entry name" value="GLPGLI"/>
</dbReference>
<dbReference type="Pfam" id="PF09697">
    <property type="entry name" value="Porph_ging"/>
    <property type="match status" value="1"/>
</dbReference>
<name>A0A495J9B3_9SPHI</name>
<evidence type="ECO:0000313" key="4">
    <source>
        <dbReference type="Proteomes" id="UP000268007"/>
    </source>
</evidence>
<sequence>MKSQLLTLLGLLLFTAASAQKPDSALAMVHYKYTWLRDTTAKDKPYTENMVLVLGKNASVYKSYDRKMQMAQMRQQIKEQMSAGGNIQVSSRSESSNKEFFIFPNENKLLRKDRIITTYLVEEPFPVINWKISSDTMTVGNLSCQKATGHFAGRDYTAWFCADLPYRSGPWKLTGLPGLIVEAYDTKKEVVFKFDGIEKVTPVAKTANDMPPATGGMRIVTIGMDEGSEDPNLIALPTSAVKVTEKELANLKEAMRKDPSAFVQSAMAGSGMNTRPGSGVNMKVNIQPGAQPTVNNPVELPEKK</sequence>
<proteinExistence type="predicted"/>
<feature type="chain" id="PRO_5019819399" evidence="2">
    <location>
        <begin position="20"/>
        <end position="304"/>
    </location>
</feature>
<reference evidence="3 4" key="1">
    <citation type="submission" date="2018-10" db="EMBL/GenBank/DDBJ databases">
        <title>Genomic Encyclopedia of Archaeal and Bacterial Type Strains, Phase II (KMG-II): from individual species to whole genera.</title>
        <authorList>
            <person name="Goeker M."/>
        </authorList>
    </citation>
    <scope>NUCLEOTIDE SEQUENCE [LARGE SCALE GENOMIC DNA]</scope>
    <source>
        <strain evidence="3 4">DSM 18602</strain>
    </source>
</reference>
<comment type="caution">
    <text evidence="3">The sequence shown here is derived from an EMBL/GenBank/DDBJ whole genome shotgun (WGS) entry which is preliminary data.</text>
</comment>
<dbReference type="Proteomes" id="UP000268007">
    <property type="component" value="Unassembled WGS sequence"/>
</dbReference>
<dbReference type="NCBIfam" id="TIGR01200">
    <property type="entry name" value="GLPGLI"/>
    <property type="match status" value="1"/>
</dbReference>
<keyword evidence="2" id="KW-0732">Signal</keyword>
<keyword evidence="4" id="KW-1185">Reference proteome</keyword>
<dbReference type="EMBL" id="RBKU01000001">
    <property type="protein sequence ID" value="RKR85068.1"/>
    <property type="molecule type" value="Genomic_DNA"/>
</dbReference>
<evidence type="ECO:0000256" key="2">
    <source>
        <dbReference type="SAM" id="SignalP"/>
    </source>
</evidence>
<organism evidence="3 4">
    <name type="scientific">Mucilaginibacter gracilis</name>
    <dbReference type="NCBI Taxonomy" id="423350"/>
    <lineage>
        <taxon>Bacteria</taxon>
        <taxon>Pseudomonadati</taxon>
        <taxon>Bacteroidota</taxon>
        <taxon>Sphingobacteriia</taxon>
        <taxon>Sphingobacteriales</taxon>
        <taxon>Sphingobacteriaceae</taxon>
        <taxon>Mucilaginibacter</taxon>
    </lineage>
</organism>
<accession>A0A495J9B3</accession>
<dbReference type="OrthoDB" id="1440774at2"/>
<feature type="region of interest" description="Disordered" evidence="1">
    <location>
        <begin position="285"/>
        <end position="304"/>
    </location>
</feature>
<evidence type="ECO:0000313" key="3">
    <source>
        <dbReference type="EMBL" id="RKR85068.1"/>
    </source>
</evidence>
<gene>
    <name evidence="3" type="ORF">BDD43_5324</name>
</gene>
<dbReference type="AlphaFoldDB" id="A0A495J9B3"/>
<protein>
    <submittedName>
        <fullName evidence="3">GLPGLI family protein</fullName>
    </submittedName>
</protein>